<protein>
    <submittedName>
        <fullName evidence="1">Uncharacterized protein</fullName>
    </submittedName>
</protein>
<reference evidence="1" key="1">
    <citation type="submission" date="2020-05" db="EMBL/GenBank/DDBJ databases">
        <authorList>
            <person name="Chiriac C."/>
            <person name="Salcher M."/>
            <person name="Ghai R."/>
            <person name="Kavagutti S V."/>
        </authorList>
    </citation>
    <scope>NUCLEOTIDE SEQUENCE</scope>
</reference>
<dbReference type="EMBL" id="LR797181">
    <property type="protein sequence ID" value="CAB4192443.1"/>
    <property type="molecule type" value="Genomic_DNA"/>
</dbReference>
<organism evidence="1">
    <name type="scientific">uncultured Caudovirales phage</name>
    <dbReference type="NCBI Taxonomy" id="2100421"/>
    <lineage>
        <taxon>Viruses</taxon>
        <taxon>Duplodnaviria</taxon>
        <taxon>Heunggongvirae</taxon>
        <taxon>Uroviricota</taxon>
        <taxon>Caudoviricetes</taxon>
        <taxon>Peduoviridae</taxon>
        <taxon>Maltschvirus</taxon>
        <taxon>Maltschvirus maltsch</taxon>
    </lineage>
</organism>
<accession>A0A6J5R6D0</accession>
<gene>
    <name evidence="1" type="ORF">UFOVP1244_28</name>
</gene>
<proteinExistence type="predicted"/>
<evidence type="ECO:0000313" key="1">
    <source>
        <dbReference type="EMBL" id="CAB4192443.1"/>
    </source>
</evidence>
<name>A0A6J5R6D0_9CAUD</name>
<sequence>MLTVTSSLVANLQVQRNKGLNTAFCLYNFKKTGVTTSASTYIQMVPLPNGARILDLWVRNDNLNTGAFSVGDSSLTTRFVTATSLAATLLTRMNNPLGVGYRVSLTASDENSFDTIDISFAGATSDSASGCIAMCVHYIID</sequence>